<reference evidence="4" key="1">
    <citation type="submission" date="2020-10" db="EMBL/GenBank/DDBJ databases">
        <authorList>
            <person name="Gilroy R."/>
        </authorList>
    </citation>
    <scope>NUCLEOTIDE SEQUENCE</scope>
    <source>
        <strain evidence="4">2889</strain>
    </source>
</reference>
<reference evidence="4" key="2">
    <citation type="journal article" date="2021" name="PeerJ">
        <title>Extensive microbial diversity within the chicken gut microbiome revealed by metagenomics and culture.</title>
        <authorList>
            <person name="Gilroy R."/>
            <person name="Ravi A."/>
            <person name="Getino M."/>
            <person name="Pursley I."/>
            <person name="Horton D.L."/>
            <person name="Alikhan N.F."/>
            <person name="Baker D."/>
            <person name="Gharbi K."/>
            <person name="Hall N."/>
            <person name="Watson M."/>
            <person name="Adriaenssens E.M."/>
            <person name="Foster-Nyarko E."/>
            <person name="Jarju S."/>
            <person name="Secka A."/>
            <person name="Antonio M."/>
            <person name="Oren A."/>
            <person name="Chaudhuri R.R."/>
            <person name="La Ragione R."/>
            <person name="Hildebrand F."/>
            <person name="Pallen M.J."/>
        </authorList>
    </citation>
    <scope>NUCLEOTIDE SEQUENCE</scope>
    <source>
        <strain evidence="4">2889</strain>
    </source>
</reference>
<keyword evidence="1" id="KW-0802">TPR repeat</keyword>
<dbReference type="InterPro" id="IPR016032">
    <property type="entry name" value="Sig_transdc_resp-reg_C-effctor"/>
</dbReference>
<name>A0A9D9DPQ1_9BACT</name>
<dbReference type="Proteomes" id="UP000823612">
    <property type="component" value="Unassembled WGS sequence"/>
</dbReference>
<evidence type="ECO:0000256" key="1">
    <source>
        <dbReference type="PROSITE-ProRule" id="PRU00339"/>
    </source>
</evidence>
<dbReference type="SMART" id="SM00028">
    <property type="entry name" value="TPR"/>
    <property type="match status" value="3"/>
</dbReference>
<keyword evidence="2" id="KW-1133">Transmembrane helix</keyword>
<dbReference type="PROSITE" id="PS00622">
    <property type="entry name" value="HTH_LUXR_1"/>
    <property type="match status" value="1"/>
</dbReference>
<dbReference type="SUPFAM" id="SSF46894">
    <property type="entry name" value="C-terminal effector domain of the bipartite response regulators"/>
    <property type="match status" value="1"/>
</dbReference>
<organism evidence="4 5">
    <name type="scientific">Candidatus Pullibacteroides excrementavium</name>
    <dbReference type="NCBI Taxonomy" id="2840905"/>
    <lineage>
        <taxon>Bacteria</taxon>
        <taxon>Pseudomonadati</taxon>
        <taxon>Bacteroidota</taxon>
        <taxon>Bacteroidia</taxon>
        <taxon>Bacteroidales</taxon>
        <taxon>Candidatus Pullibacteroides</taxon>
    </lineage>
</organism>
<dbReference type="InterPro" id="IPR011990">
    <property type="entry name" value="TPR-like_helical_dom_sf"/>
</dbReference>
<dbReference type="SUPFAM" id="SSF48452">
    <property type="entry name" value="TPR-like"/>
    <property type="match status" value="2"/>
</dbReference>
<sequence length="593" mass="67981">MRYYRFCVWFLFSIFGFEGAAGQDILSPAGKDMSVAEKNLKLEHWFLLYDAETRFAEKISLADSILGLCMEVGRYEEAAGYWTQKASMQEKAGSFREAYYTWKSLGQALQYGILPVRTEDSLAMTASLQMVSDAMQAGMSQEGIEAAYAFLHRWPDASKTMLASVYSNLASLYMYSGRMEDAFHYHQQALSLLPLPVEEEVLVYRNLAGWFFASKQMDSSLFYLMKIRPLVVAFPDLNLDFYYNNLACIYSELGQNDLALHYFGLALDEVDKNAEKSFRKTRILVNMSNMSRGADDVASAKAYLQEAIALSREIGYKEVECYAHEDYAALLYEEGKLQQAYQELQAAYRLRDSVWNREREEVVYNLRKDFELEKMQSDLKMAELANSQKKLSLTILSLVIFFLLIALSVLLYRLKRGKQESDEVIRDIQEENDFLAKGIETEKQRGADRSMSNAYKDEVLHQIKEETARLQETVRSLSKDEVERACARIARLAQSGSVENRWKQYLADFEATYPYFFVNLEQKVSGLTRSEKRLAAFLASGLNAKEIANLTGRTPRSIGTFIYRLRKKIGLGNEVKTSDYFEALREESVSGRK</sequence>
<evidence type="ECO:0000313" key="5">
    <source>
        <dbReference type="Proteomes" id="UP000823612"/>
    </source>
</evidence>
<dbReference type="GO" id="GO:0006355">
    <property type="term" value="P:regulation of DNA-templated transcription"/>
    <property type="evidence" value="ECO:0007669"/>
    <property type="project" value="InterPro"/>
</dbReference>
<dbReference type="SMART" id="SM00421">
    <property type="entry name" value="HTH_LUXR"/>
    <property type="match status" value="1"/>
</dbReference>
<dbReference type="InterPro" id="IPR000792">
    <property type="entry name" value="Tscrpt_reg_LuxR_C"/>
</dbReference>
<evidence type="ECO:0000313" key="4">
    <source>
        <dbReference type="EMBL" id="MBO8431792.1"/>
    </source>
</evidence>
<dbReference type="EMBL" id="JADIMZ010000010">
    <property type="protein sequence ID" value="MBO8431792.1"/>
    <property type="molecule type" value="Genomic_DNA"/>
</dbReference>
<feature type="transmembrane region" description="Helical" evidence="2">
    <location>
        <begin position="391"/>
        <end position="412"/>
    </location>
</feature>
<dbReference type="AlphaFoldDB" id="A0A9D9DPQ1"/>
<protein>
    <submittedName>
        <fullName evidence="4">Tetratricopeptide repeat protein</fullName>
    </submittedName>
</protein>
<evidence type="ECO:0000259" key="3">
    <source>
        <dbReference type="PROSITE" id="PS00622"/>
    </source>
</evidence>
<feature type="domain" description="HTH luxR-type" evidence="3">
    <location>
        <begin position="541"/>
        <end position="568"/>
    </location>
</feature>
<accession>A0A9D9DPQ1</accession>
<dbReference type="Pfam" id="PF13374">
    <property type="entry name" value="TPR_10"/>
    <property type="match status" value="1"/>
</dbReference>
<comment type="caution">
    <text evidence="4">The sequence shown here is derived from an EMBL/GenBank/DDBJ whole genome shotgun (WGS) entry which is preliminary data.</text>
</comment>
<dbReference type="GO" id="GO:0003677">
    <property type="term" value="F:DNA binding"/>
    <property type="evidence" value="ECO:0007669"/>
    <property type="project" value="InterPro"/>
</dbReference>
<evidence type="ECO:0000256" key="2">
    <source>
        <dbReference type="SAM" id="Phobius"/>
    </source>
</evidence>
<dbReference type="Pfam" id="PF13181">
    <property type="entry name" value="TPR_8"/>
    <property type="match status" value="1"/>
</dbReference>
<proteinExistence type="predicted"/>
<feature type="repeat" description="TPR" evidence="1">
    <location>
        <begin position="163"/>
        <end position="196"/>
    </location>
</feature>
<dbReference type="Gene3D" id="1.25.40.10">
    <property type="entry name" value="Tetratricopeptide repeat domain"/>
    <property type="match status" value="2"/>
</dbReference>
<dbReference type="Gene3D" id="1.10.10.10">
    <property type="entry name" value="Winged helix-like DNA-binding domain superfamily/Winged helix DNA-binding domain"/>
    <property type="match status" value="1"/>
</dbReference>
<keyword evidence="2" id="KW-0472">Membrane</keyword>
<gene>
    <name evidence="4" type="ORF">IAB08_00650</name>
</gene>
<dbReference type="InterPro" id="IPR019734">
    <property type="entry name" value="TPR_rpt"/>
</dbReference>
<dbReference type="PROSITE" id="PS50005">
    <property type="entry name" value="TPR"/>
    <property type="match status" value="1"/>
</dbReference>
<dbReference type="InterPro" id="IPR036388">
    <property type="entry name" value="WH-like_DNA-bd_sf"/>
</dbReference>
<keyword evidence="2" id="KW-0812">Transmembrane</keyword>